<dbReference type="PANTHER" id="PTHR33966">
    <property type="entry name" value="PROTEIN ODR-4 HOMOLOG"/>
    <property type="match status" value="1"/>
</dbReference>
<evidence type="ECO:0000256" key="6">
    <source>
        <dbReference type="SAM" id="Phobius"/>
    </source>
</evidence>
<name>A0A813TY31_9BILA</name>
<dbReference type="EMBL" id="CAJNOC010000926">
    <property type="protein sequence ID" value="CAF0818045.1"/>
    <property type="molecule type" value="Genomic_DNA"/>
</dbReference>
<organism evidence="7 8">
    <name type="scientific">Brachionus calyciflorus</name>
    <dbReference type="NCBI Taxonomy" id="104777"/>
    <lineage>
        <taxon>Eukaryota</taxon>
        <taxon>Metazoa</taxon>
        <taxon>Spiralia</taxon>
        <taxon>Gnathifera</taxon>
        <taxon>Rotifera</taxon>
        <taxon>Eurotatoria</taxon>
        <taxon>Monogononta</taxon>
        <taxon>Pseudotrocha</taxon>
        <taxon>Ploima</taxon>
        <taxon>Brachionidae</taxon>
        <taxon>Brachionus</taxon>
    </lineage>
</organism>
<evidence type="ECO:0000256" key="3">
    <source>
        <dbReference type="ARBA" id="ARBA00022692"/>
    </source>
</evidence>
<dbReference type="InterPro" id="IPR029454">
    <property type="entry name" value="ODR-4-like"/>
</dbReference>
<evidence type="ECO:0000256" key="1">
    <source>
        <dbReference type="ARBA" id="ARBA00004370"/>
    </source>
</evidence>
<sequence length="471" mass="54006">MVKSILIDENANQALNKLFLNYNEQISTTGLLIGTIDESKDYITLVLPTLTNTDVEDEPTQSKDLVDSKLIINHALLIHDMLIGGCDILGIYTVDQTPALSRQILTKLFKALNEFDYYKEMKFNQERLLFLVDTKTKSINMKTLDLSIPDNKNYQSCVIKVEKNLFETYFRHLNSNYEINSIFKTANAKSHNLLKKDFLKALPLEEFFNDNKYLFLLNDKLLDENKQFSELNEFSNSNDTKLFATLMENLSSEEVLSKRISNVENNESIYELNGVCNLIVTFHKSFKLKYIKKLLIYDLMRSFNARVRLLVEDLDARKDIIGDVQLEDPNSNDVSSIEECYQTPNRVHIYLDQTLGKNIQVITDYVFPDETEDDISERVKELFDIDLVDLKTQIVYAEDLPPEIKMTQSDEITEFTEGSQNLKASNSSQKLDQIPDDKIAFLNNILFWIGAVAAIAAIILGYLSYLASSSS</sequence>
<evidence type="ECO:0000256" key="4">
    <source>
        <dbReference type="ARBA" id="ARBA00022989"/>
    </source>
</evidence>
<feature type="transmembrane region" description="Helical" evidence="6">
    <location>
        <begin position="445"/>
        <end position="467"/>
    </location>
</feature>
<keyword evidence="3 6" id="KW-0812">Transmembrane</keyword>
<proteinExistence type="inferred from homology"/>
<evidence type="ECO:0000313" key="8">
    <source>
        <dbReference type="Proteomes" id="UP000663879"/>
    </source>
</evidence>
<keyword evidence="4 6" id="KW-1133">Transmembrane helix</keyword>
<dbReference type="Pfam" id="PF14778">
    <property type="entry name" value="ODR4-like"/>
    <property type="match status" value="1"/>
</dbReference>
<evidence type="ECO:0000256" key="2">
    <source>
        <dbReference type="ARBA" id="ARBA00010131"/>
    </source>
</evidence>
<dbReference type="GO" id="GO:0012505">
    <property type="term" value="C:endomembrane system"/>
    <property type="evidence" value="ECO:0007669"/>
    <property type="project" value="TreeGrafter"/>
</dbReference>
<keyword evidence="8" id="KW-1185">Reference proteome</keyword>
<dbReference type="OrthoDB" id="21458at2759"/>
<evidence type="ECO:0000313" key="7">
    <source>
        <dbReference type="EMBL" id="CAF0818045.1"/>
    </source>
</evidence>
<comment type="caution">
    <text evidence="7">The sequence shown here is derived from an EMBL/GenBank/DDBJ whole genome shotgun (WGS) entry which is preliminary data.</text>
</comment>
<gene>
    <name evidence="7" type="ORF">OXX778_LOCUS7315</name>
</gene>
<comment type="subcellular location">
    <subcellularLocation>
        <location evidence="1">Membrane</location>
    </subcellularLocation>
</comment>
<dbReference type="GO" id="GO:0008104">
    <property type="term" value="P:intracellular protein localization"/>
    <property type="evidence" value="ECO:0007669"/>
    <property type="project" value="TreeGrafter"/>
</dbReference>
<dbReference type="AlphaFoldDB" id="A0A813TY31"/>
<comment type="similarity">
    <text evidence="2">Belongs to the ODR-4 family.</text>
</comment>
<reference evidence="7" key="1">
    <citation type="submission" date="2021-02" db="EMBL/GenBank/DDBJ databases">
        <authorList>
            <person name="Nowell W R."/>
        </authorList>
    </citation>
    <scope>NUCLEOTIDE SEQUENCE</scope>
    <source>
        <strain evidence="7">Ploen Becks lab</strain>
    </source>
</reference>
<dbReference type="PANTHER" id="PTHR33966:SF1">
    <property type="entry name" value="PROTEIN ODR-4 HOMOLOG"/>
    <property type="match status" value="1"/>
</dbReference>
<dbReference type="GO" id="GO:0016020">
    <property type="term" value="C:membrane"/>
    <property type="evidence" value="ECO:0007669"/>
    <property type="project" value="UniProtKB-SubCell"/>
</dbReference>
<accession>A0A813TY31</accession>
<evidence type="ECO:0000256" key="5">
    <source>
        <dbReference type="ARBA" id="ARBA00023136"/>
    </source>
</evidence>
<keyword evidence="5 6" id="KW-0472">Membrane</keyword>
<dbReference type="Proteomes" id="UP000663879">
    <property type="component" value="Unassembled WGS sequence"/>
</dbReference>
<protein>
    <submittedName>
        <fullName evidence="7">Uncharacterized protein</fullName>
    </submittedName>
</protein>